<dbReference type="AlphaFoldDB" id="B1M174"/>
<dbReference type="eggNOG" id="ENOG50310Q3">
    <property type="taxonomic scope" value="Bacteria"/>
</dbReference>
<dbReference type="STRING" id="426355.Mrad2831_2640"/>
<reference evidence="2 3" key="1">
    <citation type="submission" date="2008-03" db="EMBL/GenBank/DDBJ databases">
        <title>Complete sequence of chromosome of Methylobacterium radiotolerans JCM 2831.</title>
        <authorList>
            <consortium name="US DOE Joint Genome Institute"/>
            <person name="Copeland A."/>
            <person name="Lucas S."/>
            <person name="Lapidus A."/>
            <person name="Glavina del Rio T."/>
            <person name="Dalin E."/>
            <person name="Tice H."/>
            <person name="Bruce D."/>
            <person name="Goodwin L."/>
            <person name="Pitluck S."/>
            <person name="Kiss H."/>
            <person name="Brettin T."/>
            <person name="Detter J.C."/>
            <person name="Han C."/>
            <person name="Kuske C.R."/>
            <person name="Schmutz J."/>
            <person name="Larimer F."/>
            <person name="Land M."/>
            <person name="Hauser L."/>
            <person name="Kyrpides N."/>
            <person name="Mikhailova N."/>
            <person name="Marx C.J."/>
            <person name="Richardson P."/>
        </authorList>
    </citation>
    <scope>NUCLEOTIDE SEQUENCE [LARGE SCALE GENOMIC DNA]</scope>
    <source>
        <strain evidence="3">ATCC 27329 / DSM 1819 / JCM 2831 / NBRC 15690 / NCIMB 10815 / 0-1</strain>
    </source>
</reference>
<feature type="compositionally biased region" description="Pro residues" evidence="1">
    <location>
        <begin position="46"/>
        <end position="55"/>
    </location>
</feature>
<dbReference type="EMBL" id="CP001001">
    <property type="protein sequence ID" value="ACB24624.1"/>
    <property type="molecule type" value="Genomic_DNA"/>
</dbReference>
<name>B1M174_METRJ</name>
<organism evidence="2 3">
    <name type="scientific">Methylobacterium radiotolerans (strain ATCC 27329 / DSM 1819 / JCM 2831 / NBRC 15690 / NCIMB 10815 / 0-1)</name>
    <dbReference type="NCBI Taxonomy" id="426355"/>
    <lineage>
        <taxon>Bacteria</taxon>
        <taxon>Pseudomonadati</taxon>
        <taxon>Pseudomonadota</taxon>
        <taxon>Alphaproteobacteria</taxon>
        <taxon>Hyphomicrobiales</taxon>
        <taxon>Methylobacteriaceae</taxon>
        <taxon>Methylobacterium</taxon>
    </lineage>
</organism>
<dbReference type="Proteomes" id="UP000006589">
    <property type="component" value="Chromosome"/>
</dbReference>
<accession>B1M174</accession>
<sequence length="64" mass="7039">MVPRVALTETDRELGFTIVRTGTDFSRALSDHADILARAFPAATTPVPPPVPPTPTRRTRRMLP</sequence>
<evidence type="ECO:0000313" key="3">
    <source>
        <dbReference type="Proteomes" id="UP000006589"/>
    </source>
</evidence>
<evidence type="ECO:0000256" key="1">
    <source>
        <dbReference type="SAM" id="MobiDB-lite"/>
    </source>
</evidence>
<feature type="region of interest" description="Disordered" evidence="1">
    <location>
        <begin position="43"/>
        <end position="64"/>
    </location>
</feature>
<gene>
    <name evidence="2" type="ordered locus">Mrad2831_2640</name>
</gene>
<dbReference type="HOGENOM" id="CLU_2862708_0_0_5"/>
<dbReference type="KEGG" id="mrd:Mrad2831_2640"/>
<evidence type="ECO:0000313" key="2">
    <source>
        <dbReference type="EMBL" id="ACB24624.1"/>
    </source>
</evidence>
<proteinExistence type="predicted"/>
<protein>
    <submittedName>
        <fullName evidence="2">Uncharacterized protein</fullName>
    </submittedName>
</protein>